<proteinExistence type="predicted"/>
<dbReference type="GO" id="GO:0003678">
    <property type="term" value="F:DNA helicase activity"/>
    <property type="evidence" value="ECO:0007669"/>
    <property type="project" value="InterPro"/>
</dbReference>
<dbReference type="GO" id="GO:0045910">
    <property type="term" value="P:negative regulation of DNA recombination"/>
    <property type="evidence" value="ECO:0007669"/>
    <property type="project" value="TreeGrafter"/>
</dbReference>
<dbReference type="SUPFAM" id="SSF52540">
    <property type="entry name" value="P-loop containing nucleoside triphosphate hydrolases"/>
    <property type="match status" value="1"/>
</dbReference>
<dbReference type="Proteomes" id="UP001196413">
    <property type="component" value="Unassembled WGS sequence"/>
</dbReference>
<comment type="caution">
    <text evidence="5">The sequence shown here is derived from an EMBL/GenBank/DDBJ whole genome shotgun (WGS) entry which is preliminary data.</text>
</comment>
<dbReference type="GO" id="GO:0005634">
    <property type="term" value="C:nucleus"/>
    <property type="evidence" value="ECO:0007669"/>
    <property type="project" value="TreeGrafter"/>
</dbReference>
<reference evidence="5" key="1">
    <citation type="submission" date="2021-06" db="EMBL/GenBank/DDBJ databases">
        <title>Parelaphostrongylus tenuis whole genome reference sequence.</title>
        <authorList>
            <person name="Garwood T.J."/>
            <person name="Larsen P.A."/>
            <person name="Fountain-Jones N.M."/>
            <person name="Garbe J.R."/>
            <person name="Macchietto M.G."/>
            <person name="Kania S.A."/>
            <person name="Gerhold R.W."/>
            <person name="Richards J.E."/>
            <person name="Wolf T.M."/>
        </authorList>
    </citation>
    <scope>NUCLEOTIDE SEQUENCE</scope>
    <source>
        <strain evidence="5">MNPRO001-30</strain>
        <tissue evidence="5">Meninges</tissue>
    </source>
</reference>
<dbReference type="Gene3D" id="3.40.50.300">
    <property type="entry name" value="P-loop containing nucleotide triphosphate hydrolases"/>
    <property type="match status" value="1"/>
</dbReference>
<evidence type="ECO:0000256" key="2">
    <source>
        <dbReference type="ARBA" id="ARBA00022801"/>
    </source>
</evidence>
<dbReference type="GO" id="GO:0090657">
    <property type="term" value="P:telomeric loop disassembly"/>
    <property type="evidence" value="ECO:0007669"/>
    <property type="project" value="TreeGrafter"/>
</dbReference>
<evidence type="ECO:0000313" key="5">
    <source>
        <dbReference type="EMBL" id="KAJ1375114.1"/>
    </source>
</evidence>
<name>A0AAD5RF53_PARTN</name>
<feature type="domain" description="Helicase ATP-binding" evidence="4">
    <location>
        <begin position="7"/>
        <end position="290"/>
    </location>
</feature>
<keyword evidence="6" id="KW-1185">Reference proteome</keyword>
<dbReference type="GO" id="GO:1904430">
    <property type="term" value="P:negative regulation of t-circle formation"/>
    <property type="evidence" value="ECO:0007669"/>
    <property type="project" value="TreeGrafter"/>
</dbReference>
<keyword evidence="2" id="KW-0378">Hydrolase</keyword>
<keyword evidence="1" id="KW-0547">Nucleotide-binding</keyword>
<organism evidence="5 6">
    <name type="scientific">Parelaphostrongylus tenuis</name>
    <name type="common">Meningeal worm</name>
    <dbReference type="NCBI Taxonomy" id="148309"/>
    <lineage>
        <taxon>Eukaryota</taxon>
        <taxon>Metazoa</taxon>
        <taxon>Ecdysozoa</taxon>
        <taxon>Nematoda</taxon>
        <taxon>Chromadorea</taxon>
        <taxon>Rhabditida</taxon>
        <taxon>Rhabditina</taxon>
        <taxon>Rhabditomorpha</taxon>
        <taxon>Strongyloidea</taxon>
        <taxon>Metastrongylidae</taxon>
        <taxon>Parelaphostrongylus</taxon>
    </lineage>
</organism>
<dbReference type="InterPro" id="IPR006554">
    <property type="entry name" value="Helicase-like_DEXD_c2"/>
</dbReference>
<dbReference type="GO" id="GO:0010569">
    <property type="term" value="P:regulation of double-strand break repair via homologous recombination"/>
    <property type="evidence" value="ECO:0007669"/>
    <property type="project" value="TreeGrafter"/>
</dbReference>
<dbReference type="InterPro" id="IPR002464">
    <property type="entry name" value="DNA/RNA_helicase_DEAH_CS"/>
</dbReference>
<dbReference type="InterPro" id="IPR045028">
    <property type="entry name" value="DinG/Rad3-like"/>
</dbReference>
<dbReference type="GO" id="GO:0070182">
    <property type="term" value="F:DNA polymerase binding"/>
    <property type="evidence" value="ECO:0007669"/>
    <property type="project" value="TreeGrafter"/>
</dbReference>
<dbReference type="InterPro" id="IPR010614">
    <property type="entry name" value="RAD3-like_helicase_DEAD"/>
</dbReference>
<dbReference type="GO" id="GO:0003677">
    <property type="term" value="F:DNA binding"/>
    <property type="evidence" value="ECO:0007669"/>
    <property type="project" value="InterPro"/>
</dbReference>
<dbReference type="InterPro" id="IPR014013">
    <property type="entry name" value="Helic_SF1/SF2_ATP-bd_DinG/Rad3"/>
</dbReference>
<accession>A0AAD5RF53</accession>
<dbReference type="CDD" id="cd17970">
    <property type="entry name" value="DEAHc_FancJ"/>
    <property type="match status" value="1"/>
</dbReference>
<dbReference type="EMBL" id="JAHQIW010007507">
    <property type="protein sequence ID" value="KAJ1375114.1"/>
    <property type="molecule type" value="Genomic_DNA"/>
</dbReference>
<dbReference type="GO" id="GO:0005524">
    <property type="term" value="F:ATP binding"/>
    <property type="evidence" value="ECO:0007669"/>
    <property type="project" value="UniProtKB-KW"/>
</dbReference>
<dbReference type="GO" id="GO:0016818">
    <property type="term" value="F:hydrolase activity, acting on acid anhydrides, in phosphorus-containing anhydrides"/>
    <property type="evidence" value="ECO:0007669"/>
    <property type="project" value="InterPro"/>
</dbReference>
<dbReference type="PANTHER" id="PTHR11472">
    <property type="entry name" value="DNA REPAIR DEAD HELICASE RAD3/XP-D SUBFAMILY MEMBER"/>
    <property type="match status" value="1"/>
</dbReference>
<dbReference type="Pfam" id="PF23109">
    <property type="entry name" value="ARCH_RTEL1"/>
    <property type="match status" value="1"/>
</dbReference>
<dbReference type="Pfam" id="PF06733">
    <property type="entry name" value="DEAD_2"/>
    <property type="match status" value="1"/>
</dbReference>
<protein>
    <recommendedName>
        <fullName evidence="4">Helicase ATP-binding domain-containing protein</fullName>
    </recommendedName>
</protein>
<evidence type="ECO:0000256" key="3">
    <source>
        <dbReference type="ARBA" id="ARBA00022840"/>
    </source>
</evidence>
<dbReference type="InterPro" id="IPR057498">
    <property type="entry name" value="Rtel1_ARCH"/>
</dbReference>
<dbReference type="PROSITE" id="PS00690">
    <property type="entry name" value="DEAH_ATP_HELICASE"/>
    <property type="match status" value="1"/>
</dbReference>
<dbReference type="PANTHER" id="PTHR11472:SF34">
    <property type="entry name" value="REGULATOR OF TELOMERE ELONGATION HELICASE 1"/>
    <property type="match status" value="1"/>
</dbReference>
<dbReference type="PROSITE" id="PS51193">
    <property type="entry name" value="HELICASE_ATP_BIND_2"/>
    <property type="match status" value="1"/>
</dbReference>
<dbReference type="SMART" id="SM00488">
    <property type="entry name" value="DEXDc2"/>
    <property type="match status" value="1"/>
</dbReference>
<evidence type="ECO:0000256" key="1">
    <source>
        <dbReference type="ARBA" id="ARBA00022741"/>
    </source>
</evidence>
<evidence type="ECO:0000259" key="4">
    <source>
        <dbReference type="PROSITE" id="PS51193"/>
    </source>
</evidence>
<dbReference type="InterPro" id="IPR027417">
    <property type="entry name" value="P-loop_NTPase"/>
</dbReference>
<dbReference type="AlphaFoldDB" id="A0AAD5RF53"/>
<evidence type="ECO:0000313" key="6">
    <source>
        <dbReference type="Proteomes" id="UP001196413"/>
    </source>
</evidence>
<sequence>MTTVNIRGVEIMFPFSPYECQLAYMDKVIEAIDMRFDAALESPTGTGKTLSLLCSTLGWLQKQKSSFQLTLRDVTQIATASSPPVSFLPRIYYCSRTHSQLAQVVRELNRTHYSNVRTTVMGSRDQLCIHEWVCKQSDARVKASVCRGMISRRTCQYYNKWDRTPVDTLNEIFRESGAVPDIEDMITIGRKHGICPFFRCRQMQEMAELVLLPYNYIIDPQLRKLHKIDLAGSVVIFDEAHNLENICEDVVSVEISSVHISLAIQELKDAIECLQNEIEEKRIEMDQSSLPFGSRPLDAEKQKQPPFQINDAAILLAMLFDLEVKVEEIFNDETGRNLEGFPGKVFPGDRLFETFESVGISFDKAEVFSKVLSDISEYSQQGSGLSV</sequence>
<gene>
    <name evidence="5" type="ORF">KIN20_038369</name>
</gene>
<keyword evidence="3" id="KW-0067">ATP-binding</keyword>